<evidence type="ECO:0000313" key="2">
    <source>
        <dbReference type="Proteomes" id="UP000051733"/>
    </source>
</evidence>
<dbReference type="PIRSF" id="PIRSF005087">
    <property type="entry name" value="NrdI"/>
    <property type="match status" value="1"/>
</dbReference>
<comment type="caution">
    <text evidence="1">The sequence shown here is derived from an EMBL/GenBank/DDBJ whole genome shotgun (WGS) entry which is preliminary data.</text>
</comment>
<accession>A0A0R2A5F3</accession>
<dbReference type="Proteomes" id="UP000051733">
    <property type="component" value="Unassembled WGS sequence"/>
</dbReference>
<dbReference type="PATRIC" id="fig|1423813.3.peg.1048"/>
<proteinExistence type="predicted"/>
<protein>
    <submittedName>
        <fullName evidence="1">NrdI family protein</fullName>
    </submittedName>
</protein>
<dbReference type="PANTHER" id="PTHR37297">
    <property type="entry name" value="PROTEIN NRDI"/>
    <property type="match status" value="1"/>
</dbReference>
<dbReference type="Pfam" id="PF07972">
    <property type="entry name" value="Flavodoxin_NdrI"/>
    <property type="match status" value="1"/>
</dbReference>
<dbReference type="STRING" id="1423813.FC26_GL001024"/>
<dbReference type="SUPFAM" id="SSF52218">
    <property type="entry name" value="Flavoproteins"/>
    <property type="match status" value="1"/>
</dbReference>
<dbReference type="InterPro" id="IPR004465">
    <property type="entry name" value="RNR_NrdI"/>
</dbReference>
<keyword evidence="2" id="KW-1185">Reference proteome</keyword>
<dbReference type="Gene3D" id="3.40.50.360">
    <property type="match status" value="1"/>
</dbReference>
<evidence type="ECO:0000313" key="1">
    <source>
        <dbReference type="EMBL" id="KRM61951.1"/>
    </source>
</evidence>
<dbReference type="NCBIfam" id="NF002714">
    <property type="entry name" value="PRK02551.1"/>
    <property type="match status" value="1"/>
</dbReference>
<name>A0A0R2A5F3_9LACO</name>
<dbReference type="PANTHER" id="PTHR37297:SF1">
    <property type="entry name" value="PROTEIN NRDI"/>
    <property type="match status" value="1"/>
</dbReference>
<organism evidence="1 2">
    <name type="scientific">Paucilactobacillus vaccinostercus DSM 20634</name>
    <dbReference type="NCBI Taxonomy" id="1423813"/>
    <lineage>
        <taxon>Bacteria</taxon>
        <taxon>Bacillati</taxon>
        <taxon>Bacillota</taxon>
        <taxon>Bacilli</taxon>
        <taxon>Lactobacillales</taxon>
        <taxon>Lactobacillaceae</taxon>
        <taxon>Paucilactobacillus</taxon>
    </lineage>
</organism>
<dbReference type="AlphaFoldDB" id="A0A0R2A5F3"/>
<reference evidence="1 2" key="1">
    <citation type="journal article" date="2015" name="Genome Announc.">
        <title>Expanding the biotechnology potential of lactobacilli through comparative genomics of 213 strains and associated genera.</title>
        <authorList>
            <person name="Sun Z."/>
            <person name="Harris H.M."/>
            <person name="McCann A."/>
            <person name="Guo C."/>
            <person name="Argimon S."/>
            <person name="Zhang W."/>
            <person name="Yang X."/>
            <person name="Jeffery I.B."/>
            <person name="Cooney J.C."/>
            <person name="Kagawa T.F."/>
            <person name="Liu W."/>
            <person name="Song Y."/>
            <person name="Salvetti E."/>
            <person name="Wrobel A."/>
            <person name="Rasinkangas P."/>
            <person name="Parkhill J."/>
            <person name="Rea M.C."/>
            <person name="O'Sullivan O."/>
            <person name="Ritari J."/>
            <person name="Douillard F.P."/>
            <person name="Paul Ross R."/>
            <person name="Yang R."/>
            <person name="Briner A.E."/>
            <person name="Felis G.E."/>
            <person name="de Vos W.M."/>
            <person name="Barrangou R."/>
            <person name="Klaenhammer T.R."/>
            <person name="Caufield P.W."/>
            <person name="Cui Y."/>
            <person name="Zhang H."/>
            <person name="O'Toole P.W."/>
        </authorList>
    </citation>
    <scope>NUCLEOTIDE SEQUENCE [LARGE SCALE GENOMIC DNA]</scope>
    <source>
        <strain evidence="1 2">DSM 20634</strain>
    </source>
</reference>
<dbReference type="RefSeq" id="WP_057777915.1">
    <property type="nucleotide sequence ID" value="NZ_AYYY01000014.1"/>
</dbReference>
<dbReference type="GO" id="GO:0010181">
    <property type="term" value="F:FMN binding"/>
    <property type="evidence" value="ECO:0007669"/>
    <property type="project" value="InterPro"/>
</dbReference>
<gene>
    <name evidence="1" type="ORF">FC26_GL001024</name>
</gene>
<dbReference type="EMBL" id="AYYY01000014">
    <property type="protein sequence ID" value="KRM61951.1"/>
    <property type="molecule type" value="Genomic_DNA"/>
</dbReference>
<sequence length="158" mass="17831">MTNINALYISIEGNTRSFINRLTAYASQQHAIDDSLPLINAKEISEQSDFDDERDPFFAFVPTYLDGGNGIDSGVKELMTNVLGEYIAYHNNARQCIGVIGSGNRNFNEQYCLTAKRYAHQFRAPFLADYELRGTSRDIEQIYDLLTKQVNESASKEA</sequence>
<dbReference type="InterPro" id="IPR029039">
    <property type="entry name" value="Flavoprotein-like_sf"/>
</dbReference>
<dbReference type="OrthoDB" id="350535at2"/>